<evidence type="ECO:0000256" key="1">
    <source>
        <dbReference type="ARBA" id="ARBA00004141"/>
    </source>
</evidence>
<dbReference type="GO" id="GO:0004252">
    <property type="term" value="F:serine-type endopeptidase activity"/>
    <property type="evidence" value="ECO:0007669"/>
    <property type="project" value="InterPro"/>
</dbReference>
<organism evidence="7 8">
    <name type="scientific">Tetrabaena socialis</name>
    <dbReference type="NCBI Taxonomy" id="47790"/>
    <lineage>
        <taxon>Eukaryota</taxon>
        <taxon>Viridiplantae</taxon>
        <taxon>Chlorophyta</taxon>
        <taxon>core chlorophytes</taxon>
        <taxon>Chlorophyceae</taxon>
        <taxon>CS clade</taxon>
        <taxon>Chlamydomonadales</taxon>
        <taxon>Tetrabaenaceae</taxon>
        <taxon>Tetrabaena</taxon>
    </lineage>
</organism>
<keyword evidence="3" id="KW-0812">Transmembrane</keyword>
<sequence length="202" mass="20444">PQPSPQPPQSNYAALATLGPQLEAVAGSQRFTATVVASAAAATLLSLALNGGRRSLGASGAVFGVAGALWRYHGEHAALLPPEGEAALRGAAQRAAWGAGWYHLMLWSRLDVSAHVGGALGGWAAAAAWGPTYTLEGGGGGLLGFLWGAGGGRAAQFRDRPRLRRWADAAPRAALPVPGLGPGYSLPAETAAARVKGVAGRR</sequence>
<keyword evidence="8" id="KW-1185">Reference proteome</keyword>
<dbReference type="OrthoDB" id="546032at2759"/>
<name>A0A2J7ZJV1_9CHLO</name>
<accession>A0A2J7ZJV1</accession>
<gene>
    <name evidence="7" type="ORF">TSOC_013624</name>
</gene>
<comment type="subcellular location">
    <subcellularLocation>
        <location evidence="1">Membrane</location>
        <topology evidence="1">Multi-pass membrane protein</topology>
    </subcellularLocation>
</comment>
<evidence type="ECO:0000259" key="6">
    <source>
        <dbReference type="Pfam" id="PF01694"/>
    </source>
</evidence>
<dbReference type="InterPro" id="IPR022764">
    <property type="entry name" value="Peptidase_S54_rhomboid_dom"/>
</dbReference>
<evidence type="ECO:0000256" key="3">
    <source>
        <dbReference type="ARBA" id="ARBA00022692"/>
    </source>
</evidence>
<evidence type="ECO:0000256" key="5">
    <source>
        <dbReference type="ARBA" id="ARBA00023136"/>
    </source>
</evidence>
<keyword evidence="5" id="KW-0472">Membrane</keyword>
<reference evidence="7 8" key="1">
    <citation type="journal article" date="2017" name="Mol. Biol. Evol.">
        <title>The 4-celled Tetrabaena socialis nuclear genome reveals the essential components for genetic control of cell number at the origin of multicellularity in the volvocine lineage.</title>
        <authorList>
            <person name="Featherston J."/>
            <person name="Arakaki Y."/>
            <person name="Hanschen E.R."/>
            <person name="Ferris P.J."/>
            <person name="Michod R.E."/>
            <person name="Olson B.J.S.C."/>
            <person name="Nozaki H."/>
            <person name="Durand P.M."/>
        </authorList>
    </citation>
    <scope>NUCLEOTIDE SEQUENCE [LARGE SCALE GENOMIC DNA]</scope>
    <source>
        <strain evidence="7 8">NIES-571</strain>
    </source>
</reference>
<dbReference type="PANTHER" id="PTHR43731:SF26">
    <property type="entry name" value="RHOMBOID-LIKE PROTEIN 10, CHLOROPLASTIC"/>
    <property type="match status" value="1"/>
</dbReference>
<dbReference type="InterPro" id="IPR035952">
    <property type="entry name" value="Rhomboid-like_sf"/>
</dbReference>
<evidence type="ECO:0000313" key="8">
    <source>
        <dbReference type="Proteomes" id="UP000236333"/>
    </source>
</evidence>
<dbReference type="Gene3D" id="1.20.1540.10">
    <property type="entry name" value="Rhomboid-like"/>
    <property type="match status" value="1"/>
</dbReference>
<dbReference type="EMBL" id="PGGS01001316">
    <property type="protein sequence ID" value="PNH00548.1"/>
    <property type="molecule type" value="Genomic_DNA"/>
</dbReference>
<dbReference type="AlphaFoldDB" id="A0A2J7ZJV1"/>
<protein>
    <recommendedName>
        <fullName evidence="6">Peptidase S54 rhomboid domain-containing protein</fullName>
    </recommendedName>
</protein>
<dbReference type="SUPFAM" id="SSF144091">
    <property type="entry name" value="Rhomboid-like"/>
    <property type="match status" value="1"/>
</dbReference>
<dbReference type="Proteomes" id="UP000236333">
    <property type="component" value="Unassembled WGS sequence"/>
</dbReference>
<dbReference type="PANTHER" id="PTHR43731">
    <property type="entry name" value="RHOMBOID PROTEASE"/>
    <property type="match status" value="1"/>
</dbReference>
<dbReference type="InterPro" id="IPR050925">
    <property type="entry name" value="Rhomboid_protease_S54"/>
</dbReference>
<keyword evidence="4" id="KW-1133">Transmembrane helix</keyword>
<evidence type="ECO:0000256" key="4">
    <source>
        <dbReference type="ARBA" id="ARBA00022989"/>
    </source>
</evidence>
<dbReference type="Pfam" id="PF01694">
    <property type="entry name" value="Rhomboid"/>
    <property type="match status" value="1"/>
</dbReference>
<feature type="non-terminal residue" evidence="7">
    <location>
        <position position="1"/>
    </location>
</feature>
<dbReference type="GO" id="GO:0016020">
    <property type="term" value="C:membrane"/>
    <property type="evidence" value="ECO:0007669"/>
    <property type="project" value="UniProtKB-SubCell"/>
</dbReference>
<evidence type="ECO:0000313" key="7">
    <source>
        <dbReference type="EMBL" id="PNH00548.1"/>
    </source>
</evidence>
<comment type="caution">
    <text evidence="7">The sequence shown here is derived from an EMBL/GenBank/DDBJ whole genome shotgun (WGS) entry which is preliminary data.</text>
</comment>
<proteinExistence type="inferred from homology"/>
<feature type="domain" description="Peptidase S54 rhomboid" evidence="6">
    <location>
        <begin position="11"/>
        <end position="127"/>
    </location>
</feature>
<evidence type="ECO:0000256" key="2">
    <source>
        <dbReference type="ARBA" id="ARBA00009045"/>
    </source>
</evidence>
<comment type="similarity">
    <text evidence="2">Belongs to the peptidase S54 family.</text>
</comment>